<dbReference type="EMBL" id="MK072078">
    <property type="protein sequence ID" value="AYV78447.1"/>
    <property type="molecule type" value="Genomic_DNA"/>
</dbReference>
<dbReference type="PANTHER" id="PTHR11102:SF147">
    <property type="entry name" value="SEL1L ADAPTOR SUBUNIT OF ERAD E3 UBIQUITIN LIGASE"/>
    <property type="match status" value="1"/>
</dbReference>
<organism evidence="2">
    <name type="scientific">Edafosvirus sp</name>
    <dbReference type="NCBI Taxonomy" id="2487765"/>
    <lineage>
        <taxon>Viruses</taxon>
        <taxon>Varidnaviria</taxon>
        <taxon>Bamfordvirae</taxon>
        <taxon>Nucleocytoviricota</taxon>
        <taxon>Megaviricetes</taxon>
        <taxon>Imitervirales</taxon>
        <taxon>Mimiviridae</taxon>
        <taxon>Klosneuvirinae</taxon>
    </lineage>
</organism>
<feature type="coiled-coil region" evidence="1">
    <location>
        <begin position="184"/>
        <end position="218"/>
    </location>
</feature>
<gene>
    <name evidence="2" type="ORF">Edafosvirus13_12</name>
</gene>
<dbReference type="GO" id="GO:0036503">
    <property type="term" value="P:ERAD pathway"/>
    <property type="evidence" value="ECO:0007669"/>
    <property type="project" value="TreeGrafter"/>
</dbReference>
<reference evidence="2" key="1">
    <citation type="submission" date="2018-10" db="EMBL/GenBank/DDBJ databases">
        <title>Hidden diversity of soil giant viruses.</title>
        <authorList>
            <person name="Schulz F."/>
            <person name="Alteio L."/>
            <person name="Goudeau D."/>
            <person name="Ryan E.M."/>
            <person name="Malmstrom R.R."/>
            <person name="Blanchard J."/>
            <person name="Woyke T."/>
        </authorList>
    </citation>
    <scope>NUCLEOTIDE SEQUENCE</scope>
    <source>
        <strain evidence="2">EDV1</strain>
    </source>
</reference>
<dbReference type="InterPro" id="IPR011990">
    <property type="entry name" value="TPR-like_helical_dom_sf"/>
</dbReference>
<evidence type="ECO:0008006" key="3">
    <source>
        <dbReference type="Google" id="ProtNLM"/>
    </source>
</evidence>
<keyword evidence="1" id="KW-0175">Coiled coil</keyword>
<accession>A0A3G4ZU77</accession>
<evidence type="ECO:0000313" key="2">
    <source>
        <dbReference type="EMBL" id="AYV78447.1"/>
    </source>
</evidence>
<dbReference type="SUPFAM" id="SSF81901">
    <property type="entry name" value="HCP-like"/>
    <property type="match status" value="1"/>
</dbReference>
<dbReference type="InterPro" id="IPR006597">
    <property type="entry name" value="Sel1-like"/>
</dbReference>
<protein>
    <recommendedName>
        <fullName evidence="3">Sel1 repeat family protein</fullName>
    </recommendedName>
</protein>
<name>A0A3G4ZU77_9VIRU</name>
<evidence type="ECO:0000256" key="1">
    <source>
        <dbReference type="SAM" id="Coils"/>
    </source>
</evidence>
<dbReference type="PANTHER" id="PTHR11102">
    <property type="entry name" value="SEL-1-LIKE PROTEIN"/>
    <property type="match status" value="1"/>
</dbReference>
<dbReference type="InterPro" id="IPR050767">
    <property type="entry name" value="Sel1_AlgK"/>
</dbReference>
<proteinExistence type="predicted"/>
<sequence>MSIITKLIKKLSSDQIEPIDIKTLSDDVIDDLLNWCFDYHPKNGSILFCIGYIYMNYYTSADAEIEKYFKRAVKLENEHAMVYLGYMYHCDKDYEVAKELYKKAYLLGNAKACYYLGILYMKNYISTSDKNKYIAAKYFSFAYSLSKNNRLIKKCIKKIQNIFPGGNLKEIVDRHTKLLKIPQNNKMEKIVDVLNQNITDLKEEMQKLKEANEKLATDLQFGPDSYTAKIAELRFYNSATMIQSKNKLTKDEDYGGL</sequence>
<dbReference type="SMART" id="SM00671">
    <property type="entry name" value="SEL1"/>
    <property type="match status" value="2"/>
</dbReference>
<dbReference type="Gene3D" id="1.25.40.10">
    <property type="entry name" value="Tetratricopeptide repeat domain"/>
    <property type="match status" value="1"/>
</dbReference>